<comment type="caution">
    <text evidence="1">The sequence shown here is derived from an EMBL/GenBank/DDBJ whole genome shotgun (WGS) entry which is preliminary data.</text>
</comment>
<reference evidence="1 2" key="1">
    <citation type="submission" date="2018-10" db="EMBL/GenBank/DDBJ databases">
        <title>Draft genome of Mycobacterium hodleri strain B.</title>
        <authorList>
            <person name="Amande T.J."/>
            <person name="Mcgenity T.J."/>
        </authorList>
    </citation>
    <scope>NUCLEOTIDE SEQUENCE [LARGE SCALE GENOMIC DNA]</scope>
    <source>
        <strain evidence="1 2">B</strain>
    </source>
</reference>
<accession>A0A544W355</accession>
<dbReference type="Pfam" id="PF10824">
    <property type="entry name" value="T7SS_ESX_EspC"/>
    <property type="match status" value="1"/>
</dbReference>
<evidence type="ECO:0000313" key="1">
    <source>
        <dbReference type="EMBL" id="TQR86677.1"/>
    </source>
</evidence>
<sequence>MARGLRIVCVGGVLRVDPARLRTAAAAQSDVGAYVSGMAAGPSLANAGTGMSGLLVEQACQLAGTMFDAAATAVHDELVAHAKKLSAAADRYHQTDGELGRRLGTIA</sequence>
<organism evidence="1 2">
    <name type="scientific">Mycolicibacterium hodleri</name>
    <dbReference type="NCBI Taxonomy" id="49897"/>
    <lineage>
        <taxon>Bacteria</taxon>
        <taxon>Bacillati</taxon>
        <taxon>Actinomycetota</taxon>
        <taxon>Actinomycetes</taxon>
        <taxon>Mycobacteriales</taxon>
        <taxon>Mycobacteriaceae</taxon>
        <taxon>Mycolicibacterium</taxon>
    </lineage>
</organism>
<dbReference type="EMBL" id="VIFX01000011">
    <property type="protein sequence ID" value="TQR86677.1"/>
    <property type="molecule type" value="Genomic_DNA"/>
</dbReference>
<protein>
    <submittedName>
        <fullName evidence="1">ESX-1 secretion-associated protein</fullName>
    </submittedName>
</protein>
<dbReference type="GO" id="GO:0009306">
    <property type="term" value="P:protein secretion"/>
    <property type="evidence" value="ECO:0007669"/>
    <property type="project" value="InterPro"/>
</dbReference>
<dbReference type="InterPro" id="IPR022536">
    <property type="entry name" value="EspC"/>
</dbReference>
<proteinExistence type="predicted"/>
<keyword evidence="2" id="KW-1185">Reference proteome</keyword>
<dbReference type="AlphaFoldDB" id="A0A544W355"/>
<gene>
    <name evidence="1" type="ORF">D8S82_11065</name>
</gene>
<dbReference type="Proteomes" id="UP000315759">
    <property type="component" value="Unassembled WGS sequence"/>
</dbReference>
<name>A0A544W355_9MYCO</name>
<evidence type="ECO:0000313" key="2">
    <source>
        <dbReference type="Proteomes" id="UP000315759"/>
    </source>
</evidence>